<feature type="compositionally biased region" description="Acidic residues" evidence="4">
    <location>
        <begin position="1887"/>
        <end position="1906"/>
    </location>
</feature>
<feature type="compositionally biased region" description="Acidic residues" evidence="4">
    <location>
        <begin position="1919"/>
        <end position="1935"/>
    </location>
</feature>
<sequence>MQGTSLTKQEHAIRAVSVNTKFLNTLPDEWSKFVTNVKLVKDLHTTNVDQLHAYLQQHERHANEVRLMHARNSDPLALKGDDPIDAINHMMSFLTAVVTSLIPTTNNQLRNSSNPRPQLPIYDGKVTVYPGTGETNYLCGWKHKKIHTWWQGKRHGETMDCYLIDDELNSAKIALMANLSMNGSDALTEVLNPDNLTYDLLNQSERIMTSSEQSNDVRQSESEITSDSNIIPYSLYLRMKQQQKLSEHSNIFCSQDSRSKMLLKEQDPLFEKHRVNTKPINYAILNNDYYKRFVRQSDLYSEHAYWKATSVPALDPSHSSTTVIVEVPKELPKVSMVNTSLKELKRYLTGFDQVVKERTTATAITEGTWGFEHTKACFRDEIIPFIKELKDIFNNFNQYLVEELADVQKVFYQMEQAVEQHRLESKTFEVKMNQVLSENERLLAQAIDNDIVKTVVNLSLNEGCETVNECQRCLELKTELLNKKDFVDKETYDKLCKCFTTLEKHCITLEADSQLNQEIFQQENSVLNQNAPSFTQLFELSELRAQSQAKDTVIVKLKEQIKSLNGNVDDRTVKMDMDEIETLNIELEHRVTKLVAENEHLKQTYKQLYDSIKPKRVQSKEQCDALIKQVNIKSAEISDLNAKLQEQGLVIAALKNELRKLKGKAVDKEAIETHSVVPNVSKDNMEPITPKLLNKRTAHSSYIKHTQEEALVLRDIVEHVKANYPQDSLLESAFRYTKVIQDLLSHISRSCPSINNFGPQLIEVTPRKQDKKVRFTESLTSSENTKTDSTSNIVSNKRVLHSTGVRLSTSASGSQSIQANNRYLVQNRSFVAKIMGYGDYQIGNVTISRVYYVEGLGHNLFSVGQFCDSNLEVAFRQHTCFIRNLEGVDLLTGSRGDNLYTLSLGNMMASSPICLLSKASKTKSWLWHRRLSHLNFGAINHLARHGLVRGLPKLKFEKDHLCSACALGKSSKKPHKPKSEDTNQEKLYLLHMDLCGPMRVASVNGKKYILVIMIQVRLKETVRRIRTDNGTEFVNQTLREYYEKVGISHETSIARSPQQNGVVERRNRMLIKAARTMLIYAKAPLFLWAEAVATACYTQNRSMIRRRHGKTPYELLHDKPPDLSYLHVFGALCYPTNDSENLGKLQPKADIGIFIGYAPTKKAFRIYNRRTRRIIETIHVDFDELTAMASEHSSSGPALHEMTPVTISSGLVPNPPSSTPFVPPSRSDWDLLFQPMFDESLNPQPYVDLQAPEVIAPIHEVVAREHAVSTGSPSSTTVDQDAPSPSNSHTTQETQTPIISHDVEEDNHDIEVAHMDVIHTIVPPDHQVSEHNSKWTKDHPLENIIGALDRPVSTRLQLHEQALFCYYDAFLTSVEPKNYKDALTQACWIEAMQEELHEFERLKVWELVPPPDKAFVITLKWIYKVKLDELGGILKNKARLVARGYHQEEGIDFEESFAPVARLEAIRIFRAFAAHMNMVVYQMDVKTAFLNVEYSHGGEVQTGMRIKKESCRSIHYRLMEISKEDQIALDDALVAPANRLKIGKCNLRLSSDVTSKEATLQVVYDVLKLTPFYKAFQVSADVPEIYIQEFWASAYIHNRSVRFKMNNKKHILNLDQFRDILQICPKVDNNKFKEPPLEKDILAFLASLGHSKEIRKITDVNVNKLHQPWRSFAAIINKCLNGETSYDSLRLSQAQILWGMYNNKKVDYAYLLWEDFIYQIDNKNTKKGNAMYYPRFTKLIINFVMAKDPSIPRRNKVNWHYARDDPMFMTINYAIASGKIPPKIKASKKKVDSDATTKQKPPIVPKEKKGKKTGKGKQKAKELETISEAILTEAEQLKIITKRSRKETHSSHASGSGADEGTGVSPGVPDAPDYDSDDDISWKSSEDDQDEDKNEDDENVQDDDDDAKSGDDELKSQDDQDDDDEAQTESEDDGDDFIHPKLTTHDDETTHEEETDEDDTFDPIVHTPSHVSSSDDEDSDNEVEGVDVEGEKSDEDATYVEDQGNEADRDTNANLEGRDDVKADVVLPQVQATQEIEDTHVTLTPVNPDGQQQSSSVSSGFVSNMLNPNQDTGVDAIFGHNAEATSLIDIPVTAIAEPSFFAPTNRPPTPTPLFTQLQQPPILTPATTTPSSLLQNLLTLVH</sequence>
<evidence type="ECO:0000256" key="2">
    <source>
        <dbReference type="ARBA" id="ARBA00022801"/>
    </source>
</evidence>
<dbReference type="InterPro" id="IPR013103">
    <property type="entry name" value="RVT_2"/>
</dbReference>
<evidence type="ECO:0000313" key="7">
    <source>
        <dbReference type="Proteomes" id="UP001151760"/>
    </source>
</evidence>
<evidence type="ECO:0000259" key="5">
    <source>
        <dbReference type="PROSITE" id="PS50994"/>
    </source>
</evidence>
<dbReference type="SUPFAM" id="SSF53098">
    <property type="entry name" value="Ribonuclease H-like"/>
    <property type="match status" value="1"/>
</dbReference>
<feature type="region of interest" description="Disordered" evidence="4">
    <location>
        <begin position="1265"/>
        <end position="1296"/>
    </location>
</feature>
<dbReference type="InterPro" id="IPR025724">
    <property type="entry name" value="GAG-pre-integrase_dom"/>
</dbReference>
<dbReference type="Pfam" id="PF13976">
    <property type="entry name" value="gag_pre-integrs"/>
    <property type="match status" value="1"/>
</dbReference>
<proteinExistence type="predicted"/>
<evidence type="ECO:0000256" key="4">
    <source>
        <dbReference type="SAM" id="MobiDB-lite"/>
    </source>
</evidence>
<dbReference type="InterPro" id="IPR001584">
    <property type="entry name" value="Integrase_cat-core"/>
</dbReference>
<feature type="compositionally biased region" description="Acidic residues" evidence="4">
    <location>
        <begin position="1949"/>
        <end position="1961"/>
    </location>
</feature>
<dbReference type="Pfam" id="PF25597">
    <property type="entry name" value="SH3_retrovirus"/>
    <property type="match status" value="1"/>
</dbReference>
<dbReference type="EMBL" id="BQNB010012619">
    <property type="protein sequence ID" value="GJT05839.1"/>
    <property type="molecule type" value="Genomic_DNA"/>
</dbReference>
<evidence type="ECO:0000256" key="1">
    <source>
        <dbReference type="ARBA" id="ARBA00022723"/>
    </source>
</evidence>
<dbReference type="InterPro" id="IPR057670">
    <property type="entry name" value="SH3_retrovirus"/>
</dbReference>
<dbReference type="PANTHER" id="PTHR42648">
    <property type="entry name" value="TRANSPOSASE, PUTATIVE-RELATED"/>
    <property type="match status" value="1"/>
</dbReference>
<keyword evidence="7" id="KW-1185">Reference proteome</keyword>
<feature type="compositionally biased region" description="Polar residues" evidence="4">
    <location>
        <begin position="1269"/>
        <end position="1296"/>
    </location>
</feature>
<keyword evidence="1" id="KW-0479">Metal-binding</keyword>
<name>A0ABQ5AV14_9ASTR</name>
<feature type="coiled-coil region" evidence="3">
    <location>
        <begin position="577"/>
        <end position="671"/>
    </location>
</feature>
<feature type="region of interest" description="Disordered" evidence="4">
    <location>
        <begin position="1785"/>
        <end position="1822"/>
    </location>
</feature>
<dbReference type="Gene3D" id="3.30.420.10">
    <property type="entry name" value="Ribonuclease H-like superfamily/Ribonuclease H"/>
    <property type="match status" value="1"/>
</dbReference>
<keyword evidence="3" id="KW-0175">Coiled coil</keyword>
<feature type="compositionally biased region" description="Basic and acidic residues" evidence="4">
    <location>
        <begin position="1907"/>
        <end position="1918"/>
    </location>
</feature>
<dbReference type="InterPro" id="IPR036397">
    <property type="entry name" value="RNaseH_sf"/>
</dbReference>
<keyword evidence="2" id="KW-0378">Hydrolase</keyword>
<dbReference type="PROSITE" id="PS50994">
    <property type="entry name" value="INTEGRASE"/>
    <property type="match status" value="1"/>
</dbReference>
<protein>
    <submittedName>
        <fullName evidence="6">Retrovirus-related pol polyprotein from transposon TNT 1-94</fullName>
    </submittedName>
</protein>
<dbReference type="InterPro" id="IPR012337">
    <property type="entry name" value="RNaseH-like_sf"/>
</dbReference>
<accession>A0ABQ5AV14</accession>
<feature type="domain" description="Integrase catalytic" evidence="5">
    <location>
        <begin position="1025"/>
        <end position="1120"/>
    </location>
</feature>
<dbReference type="InterPro" id="IPR039537">
    <property type="entry name" value="Retrotran_Ty1/copia-like"/>
</dbReference>
<feature type="compositionally biased region" description="Basic and acidic residues" evidence="4">
    <location>
        <begin position="2006"/>
        <end position="2017"/>
    </location>
</feature>
<gene>
    <name evidence="6" type="ORF">Tco_0840301</name>
</gene>
<feature type="compositionally biased region" description="Basic and acidic residues" evidence="4">
    <location>
        <begin position="1936"/>
        <end position="1948"/>
    </location>
</feature>
<comment type="caution">
    <text evidence="6">The sequence shown here is derived from an EMBL/GenBank/DDBJ whole genome shotgun (WGS) entry which is preliminary data.</text>
</comment>
<evidence type="ECO:0000256" key="3">
    <source>
        <dbReference type="SAM" id="Coils"/>
    </source>
</evidence>
<feature type="region of interest" description="Disordered" evidence="4">
    <location>
        <begin position="1841"/>
        <end position="2017"/>
    </location>
</feature>
<reference evidence="6" key="1">
    <citation type="journal article" date="2022" name="Int. J. Mol. Sci.">
        <title>Draft Genome of Tanacetum Coccineum: Genomic Comparison of Closely Related Tanacetum-Family Plants.</title>
        <authorList>
            <person name="Yamashiro T."/>
            <person name="Shiraishi A."/>
            <person name="Nakayama K."/>
            <person name="Satake H."/>
        </authorList>
    </citation>
    <scope>NUCLEOTIDE SEQUENCE</scope>
</reference>
<dbReference type="Proteomes" id="UP001151760">
    <property type="component" value="Unassembled WGS sequence"/>
</dbReference>
<dbReference type="PANTHER" id="PTHR42648:SF18">
    <property type="entry name" value="RETROTRANSPOSON, UNCLASSIFIED-LIKE PROTEIN"/>
    <property type="match status" value="1"/>
</dbReference>
<organism evidence="6 7">
    <name type="scientific">Tanacetum coccineum</name>
    <dbReference type="NCBI Taxonomy" id="301880"/>
    <lineage>
        <taxon>Eukaryota</taxon>
        <taxon>Viridiplantae</taxon>
        <taxon>Streptophyta</taxon>
        <taxon>Embryophyta</taxon>
        <taxon>Tracheophyta</taxon>
        <taxon>Spermatophyta</taxon>
        <taxon>Magnoliopsida</taxon>
        <taxon>eudicotyledons</taxon>
        <taxon>Gunneridae</taxon>
        <taxon>Pentapetalae</taxon>
        <taxon>asterids</taxon>
        <taxon>campanulids</taxon>
        <taxon>Asterales</taxon>
        <taxon>Asteraceae</taxon>
        <taxon>Asteroideae</taxon>
        <taxon>Anthemideae</taxon>
        <taxon>Anthemidinae</taxon>
        <taxon>Tanacetum</taxon>
    </lineage>
</organism>
<feature type="compositionally biased region" description="Basic residues" evidence="4">
    <location>
        <begin position="1808"/>
        <end position="1818"/>
    </location>
</feature>
<evidence type="ECO:0000313" key="6">
    <source>
        <dbReference type="EMBL" id="GJT05839.1"/>
    </source>
</evidence>
<feature type="compositionally biased region" description="Acidic residues" evidence="4">
    <location>
        <begin position="1974"/>
        <end position="2005"/>
    </location>
</feature>
<dbReference type="Pfam" id="PF07727">
    <property type="entry name" value="RVT_2"/>
    <property type="match status" value="1"/>
</dbReference>
<reference evidence="6" key="2">
    <citation type="submission" date="2022-01" db="EMBL/GenBank/DDBJ databases">
        <authorList>
            <person name="Yamashiro T."/>
            <person name="Shiraishi A."/>
            <person name="Satake H."/>
            <person name="Nakayama K."/>
        </authorList>
    </citation>
    <scope>NUCLEOTIDE SEQUENCE</scope>
</reference>